<reference evidence="1" key="1">
    <citation type="submission" date="2014-09" db="EMBL/GenBank/DDBJ databases">
        <authorList>
            <person name="Magalhaes I.L.F."/>
            <person name="Oliveira U."/>
            <person name="Santos F.R."/>
            <person name="Vidigal T.H.D.A."/>
            <person name="Brescovit A.D."/>
            <person name="Santos A.J."/>
        </authorList>
    </citation>
    <scope>NUCLEOTIDE SEQUENCE</scope>
    <source>
        <tissue evidence="1">Shoot tissue taken approximately 20 cm above the soil surface</tissue>
    </source>
</reference>
<name>A0A0A9AKY1_ARUDO</name>
<accession>A0A0A9AKY1</accession>
<organism evidence="1">
    <name type="scientific">Arundo donax</name>
    <name type="common">Giant reed</name>
    <name type="synonym">Donax arundinaceus</name>
    <dbReference type="NCBI Taxonomy" id="35708"/>
    <lineage>
        <taxon>Eukaryota</taxon>
        <taxon>Viridiplantae</taxon>
        <taxon>Streptophyta</taxon>
        <taxon>Embryophyta</taxon>
        <taxon>Tracheophyta</taxon>
        <taxon>Spermatophyta</taxon>
        <taxon>Magnoliopsida</taxon>
        <taxon>Liliopsida</taxon>
        <taxon>Poales</taxon>
        <taxon>Poaceae</taxon>
        <taxon>PACMAD clade</taxon>
        <taxon>Arundinoideae</taxon>
        <taxon>Arundineae</taxon>
        <taxon>Arundo</taxon>
    </lineage>
</organism>
<reference evidence="1" key="2">
    <citation type="journal article" date="2015" name="Data Brief">
        <title>Shoot transcriptome of the giant reed, Arundo donax.</title>
        <authorList>
            <person name="Barrero R.A."/>
            <person name="Guerrero F.D."/>
            <person name="Moolhuijzen P."/>
            <person name="Goolsby J.A."/>
            <person name="Tidwell J."/>
            <person name="Bellgard S.E."/>
            <person name="Bellgard M.I."/>
        </authorList>
    </citation>
    <scope>NUCLEOTIDE SEQUENCE</scope>
    <source>
        <tissue evidence="1">Shoot tissue taken approximately 20 cm above the soil surface</tissue>
    </source>
</reference>
<sequence length="25" mass="2815">MEVEEESYRGQKIAVGGDFSYFVCA</sequence>
<dbReference type="AlphaFoldDB" id="A0A0A9AKY1"/>
<protein>
    <submittedName>
        <fullName evidence="1">Uncharacterized protein</fullName>
    </submittedName>
</protein>
<dbReference type="EMBL" id="GBRH01246074">
    <property type="protein sequence ID" value="JAD51821.1"/>
    <property type="molecule type" value="Transcribed_RNA"/>
</dbReference>
<evidence type="ECO:0000313" key="1">
    <source>
        <dbReference type="EMBL" id="JAD51821.1"/>
    </source>
</evidence>
<proteinExistence type="predicted"/>